<comment type="caution">
    <text evidence="3">The sequence shown here is derived from an EMBL/GenBank/DDBJ whole genome shotgun (WGS) entry which is preliminary data.</text>
</comment>
<keyword evidence="1" id="KW-1133">Transmembrane helix</keyword>
<dbReference type="PRINTS" id="PR00721">
    <property type="entry name" value="STOMATIN"/>
</dbReference>
<protein>
    <recommendedName>
        <fullName evidence="2">Band 7 domain-containing protein</fullName>
    </recommendedName>
</protein>
<dbReference type="Proteomes" id="UP000816034">
    <property type="component" value="Unassembled WGS sequence"/>
</dbReference>
<dbReference type="GO" id="GO:0005739">
    <property type="term" value="C:mitochondrion"/>
    <property type="evidence" value="ECO:0007669"/>
    <property type="project" value="TreeGrafter"/>
</dbReference>
<dbReference type="InterPro" id="IPR001972">
    <property type="entry name" value="Stomatin_HflK_fam"/>
</dbReference>
<dbReference type="PANTHER" id="PTHR43327:SF10">
    <property type="entry name" value="STOMATIN-LIKE PROTEIN 2, MITOCHONDRIAL"/>
    <property type="match status" value="1"/>
</dbReference>
<accession>A0AA88GN00</accession>
<dbReference type="InterPro" id="IPR050710">
    <property type="entry name" value="Band7/mec-2_domain"/>
</dbReference>
<sequence length="367" mass="41666">MTPLLLIQLYYSLFIYPILILVLIYLFNKSIIQVRTNEVVCVERLGQFSRTLNAGLHFILPFVEEVKWVRWVHTVENSFSHKTELKVEEMYRIPTQEILFDFPTLNVTTKDRIAADVNGIMFFRIQNPYKAVYEISDLYQSIEQLIYTSLRDAISKITLDEAIEGKSKIKDSISEDFKSLEESWGVKLTKFDIQSIEAPSSIAKSIEKLVAAQREAQAELEKTRSLQQAKLLKIQTEQEIELLACDTANKKKLNDSQTETEIAKQKAESESMAIRLKAESEALYLSKILSVHGIDQSYLIQKEYTKAVEHLSQSGNKVIVIPMESAKYFGMASTLNTASTISSTFGTNKTGSNVGMLPEATFDDMVQ</sequence>
<dbReference type="Pfam" id="PF01145">
    <property type="entry name" value="Band_7"/>
    <property type="match status" value="1"/>
</dbReference>
<keyword evidence="1" id="KW-0812">Transmembrane</keyword>
<dbReference type="AlphaFoldDB" id="A0AA88GN00"/>
<dbReference type="InterPro" id="IPR001107">
    <property type="entry name" value="Band_7"/>
</dbReference>
<dbReference type="EMBL" id="PYSW02000026">
    <property type="protein sequence ID" value="KAG2381548.1"/>
    <property type="molecule type" value="Genomic_DNA"/>
</dbReference>
<keyword evidence="4" id="KW-1185">Reference proteome</keyword>
<evidence type="ECO:0000313" key="3">
    <source>
        <dbReference type="EMBL" id="KAG2381548.1"/>
    </source>
</evidence>
<feature type="transmembrane region" description="Helical" evidence="1">
    <location>
        <begin position="6"/>
        <end position="27"/>
    </location>
</feature>
<dbReference type="SMART" id="SM00244">
    <property type="entry name" value="PHB"/>
    <property type="match status" value="1"/>
</dbReference>
<organism evidence="3 4">
    <name type="scientific">Naegleria lovaniensis</name>
    <name type="common">Amoeba</name>
    <dbReference type="NCBI Taxonomy" id="51637"/>
    <lineage>
        <taxon>Eukaryota</taxon>
        <taxon>Discoba</taxon>
        <taxon>Heterolobosea</taxon>
        <taxon>Tetramitia</taxon>
        <taxon>Eutetramitia</taxon>
        <taxon>Vahlkampfiidae</taxon>
        <taxon>Naegleria</taxon>
    </lineage>
</organism>
<gene>
    <name evidence="3" type="ORF">C9374_005932</name>
</gene>
<proteinExistence type="predicted"/>
<reference evidence="3 4" key="1">
    <citation type="journal article" date="2018" name="BMC Genomics">
        <title>The genome of Naegleria lovaniensis, the basis for a comparative approach to unravel pathogenicity factors of the human pathogenic amoeba N. fowleri.</title>
        <authorList>
            <person name="Liechti N."/>
            <person name="Schurch N."/>
            <person name="Bruggmann R."/>
            <person name="Wittwer M."/>
        </authorList>
    </citation>
    <scope>NUCLEOTIDE SEQUENCE [LARGE SCALE GENOMIC DNA]</scope>
    <source>
        <strain evidence="3 4">ATCC 30569</strain>
    </source>
</reference>
<dbReference type="GO" id="GO:0016020">
    <property type="term" value="C:membrane"/>
    <property type="evidence" value="ECO:0007669"/>
    <property type="project" value="InterPro"/>
</dbReference>
<evidence type="ECO:0000313" key="4">
    <source>
        <dbReference type="Proteomes" id="UP000816034"/>
    </source>
</evidence>
<dbReference type="RefSeq" id="XP_044547228.1">
    <property type="nucleotide sequence ID" value="XM_044695737.1"/>
</dbReference>
<feature type="domain" description="Band 7" evidence="2">
    <location>
        <begin position="29"/>
        <end position="210"/>
    </location>
</feature>
<keyword evidence="1" id="KW-0472">Membrane</keyword>
<dbReference type="SUPFAM" id="SSF117892">
    <property type="entry name" value="Band 7/SPFH domain"/>
    <property type="match status" value="1"/>
</dbReference>
<dbReference type="CDD" id="cd08829">
    <property type="entry name" value="SPFH_paraslipin"/>
    <property type="match status" value="1"/>
</dbReference>
<name>A0AA88GN00_NAELO</name>
<dbReference type="GeneID" id="68098387"/>
<dbReference type="PANTHER" id="PTHR43327">
    <property type="entry name" value="STOMATIN-LIKE PROTEIN 2, MITOCHONDRIAL"/>
    <property type="match status" value="1"/>
</dbReference>
<dbReference type="InterPro" id="IPR036013">
    <property type="entry name" value="Band_7/SPFH_dom_sf"/>
</dbReference>
<evidence type="ECO:0000259" key="2">
    <source>
        <dbReference type="SMART" id="SM00244"/>
    </source>
</evidence>
<dbReference type="Gene3D" id="3.30.479.30">
    <property type="entry name" value="Band 7 domain"/>
    <property type="match status" value="1"/>
</dbReference>
<dbReference type="GO" id="GO:0007005">
    <property type="term" value="P:mitochondrion organization"/>
    <property type="evidence" value="ECO:0007669"/>
    <property type="project" value="TreeGrafter"/>
</dbReference>
<evidence type="ECO:0000256" key="1">
    <source>
        <dbReference type="SAM" id="Phobius"/>
    </source>
</evidence>